<dbReference type="SUPFAM" id="SSF54427">
    <property type="entry name" value="NTF2-like"/>
    <property type="match status" value="1"/>
</dbReference>
<evidence type="ECO:0000313" key="3">
    <source>
        <dbReference type="Proteomes" id="UP001596087"/>
    </source>
</evidence>
<keyword evidence="3" id="KW-1185">Reference proteome</keyword>
<name>A0ABW0BE98_9ACTN</name>
<dbReference type="Gene3D" id="3.10.450.50">
    <property type="match status" value="1"/>
</dbReference>
<evidence type="ECO:0000313" key="2">
    <source>
        <dbReference type="EMBL" id="MFC5175566.1"/>
    </source>
</evidence>
<organism evidence="2 3">
    <name type="scientific">Nocardioides taihuensis</name>
    <dbReference type="NCBI Taxonomy" id="1835606"/>
    <lineage>
        <taxon>Bacteria</taxon>
        <taxon>Bacillati</taxon>
        <taxon>Actinomycetota</taxon>
        <taxon>Actinomycetes</taxon>
        <taxon>Propionibacteriales</taxon>
        <taxon>Nocardioidaceae</taxon>
        <taxon>Nocardioides</taxon>
    </lineage>
</organism>
<dbReference type="EMBL" id="JBHSKD010000003">
    <property type="protein sequence ID" value="MFC5175566.1"/>
    <property type="molecule type" value="Genomic_DNA"/>
</dbReference>
<reference evidence="3" key="1">
    <citation type="journal article" date="2019" name="Int. J. Syst. Evol. Microbiol.">
        <title>The Global Catalogue of Microorganisms (GCM) 10K type strain sequencing project: providing services to taxonomists for standard genome sequencing and annotation.</title>
        <authorList>
            <consortium name="The Broad Institute Genomics Platform"/>
            <consortium name="The Broad Institute Genome Sequencing Center for Infectious Disease"/>
            <person name="Wu L."/>
            <person name="Ma J."/>
        </authorList>
    </citation>
    <scope>NUCLEOTIDE SEQUENCE [LARGE SCALE GENOMIC DNA]</scope>
    <source>
        <strain evidence="3">DFY41</strain>
    </source>
</reference>
<dbReference type="InterPro" id="IPR037401">
    <property type="entry name" value="SnoaL-like"/>
</dbReference>
<comment type="caution">
    <text evidence="2">The sequence shown here is derived from an EMBL/GenBank/DDBJ whole genome shotgun (WGS) entry which is preliminary data.</text>
</comment>
<dbReference type="Proteomes" id="UP001596087">
    <property type="component" value="Unassembled WGS sequence"/>
</dbReference>
<evidence type="ECO:0000259" key="1">
    <source>
        <dbReference type="Pfam" id="PF12680"/>
    </source>
</evidence>
<dbReference type="Pfam" id="PF12680">
    <property type="entry name" value="SnoaL_2"/>
    <property type="match status" value="1"/>
</dbReference>
<proteinExistence type="predicted"/>
<accession>A0ABW0BE98</accession>
<dbReference type="RefSeq" id="WP_378586536.1">
    <property type="nucleotide sequence ID" value="NZ_JBHSKD010000003.1"/>
</dbReference>
<sequence length="119" mass="13542">MVFDETEIRMAERRMVAALESDDRFAWVAEYTDDAVFDAGEPVRGREALLEMAAHMTPLRDVSITPLHTEGSGDRAAVWCEATWTSGPEDARREVQMRGILVWRREPDGVWRVAIEHLA</sequence>
<gene>
    <name evidence="2" type="ORF">ACFPGP_02700</name>
</gene>
<protein>
    <submittedName>
        <fullName evidence="2">YybH family protein</fullName>
    </submittedName>
</protein>
<feature type="domain" description="SnoaL-like" evidence="1">
    <location>
        <begin position="13"/>
        <end position="111"/>
    </location>
</feature>
<dbReference type="InterPro" id="IPR032710">
    <property type="entry name" value="NTF2-like_dom_sf"/>
</dbReference>